<reference evidence="6 9" key="4">
    <citation type="submission" date="2019-11" db="EMBL/GenBank/DDBJ databases">
        <title>Whole genome shotgun sequencing (WGS) data from Adlercreutzia equolifaciens ResAG-91, Eggerthella lenta MRI-F36, MRI-F37, MRI-F40, ResAG-49, ResAG-88, ResAG-121, ResAG-145, and Gordonibacter sp. ResAG-5, ResAG-26, ResAG-43, ResAG-50, ResAG-59.</title>
        <authorList>
            <person name="Stoll D.A."/>
            <person name="Danylec N."/>
            <person name="Franz C.M.A.P."/>
            <person name="Huch M."/>
        </authorList>
    </citation>
    <scope>NUCLEOTIDE SEQUENCE [LARGE SCALE GENOMIC DNA]</scope>
    <source>
        <strain evidence="6 9">ResAG-59</strain>
    </source>
</reference>
<feature type="transmembrane region" description="Helical" evidence="5">
    <location>
        <begin position="231"/>
        <end position="251"/>
    </location>
</feature>
<gene>
    <name evidence="7" type="ORF">DMP12_07885</name>
    <name evidence="6" type="ORF">GO738_11260</name>
</gene>
<dbReference type="CDD" id="cd16914">
    <property type="entry name" value="EcfT"/>
    <property type="match status" value="1"/>
</dbReference>
<evidence type="ECO:0000256" key="3">
    <source>
        <dbReference type="ARBA" id="ARBA00022989"/>
    </source>
</evidence>
<feature type="transmembrane region" description="Helical" evidence="5">
    <location>
        <begin position="257"/>
        <end position="283"/>
    </location>
</feature>
<reference evidence="7" key="3">
    <citation type="journal article" date="2019" name="Microbiol. Resour. Announc.">
        <title>Draft Genome Sequences of Type Strains of Gordonibacter faecihominis, Paraeggerthella hongkongensis, Parvibacter caecicola,Slackia equolifaciens, Slackia faecicanis, and Slackia isoflavoniconvertens.</title>
        <authorList>
            <person name="Danylec N."/>
            <person name="Stoll D.A."/>
            <person name="Dotsch A."/>
            <person name="Huch M."/>
        </authorList>
    </citation>
    <scope>NUCLEOTIDE SEQUENCE</scope>
    <source>
        <strain evidence="7">DSM 27213</strain>
    </source>
</reference>
<feature type="transmembrane region" description="Helical" evidence="5">
    <location>
        <begin position="21"/>
        <end position="52"/>
    </location>
</feature>
<dbReference type="AlphaFoldDB" id="A0A1Y4FW36"/>
<reference evidence="7" key="2">
    <citation type="journal article" date="2019" name="Int. J. Syst. Evol. Microbiol.">
        <title>Gordonibacter faecihominis is a later heterotypic synonym of Gordonibacter urolithinfaciens.</title>
        <authorList>
            <person name="Danylec N."/>
            <person name="Stoll D.A."/>
            <person name="Huch M."/>
        </authorList>
    </citation>
    <scope>NUCLEOTIDE SEQUENCE</scope>
    <source>
        <strain evidence="7">DSM 27213</strain>
    </source>
</reference>
<evidence type="ECO:0000256" key="4">
    <source>
        <dbReference type="ARBA" id="ARBA00023136"/>
    </source>
</evidence>
<evidence type="ECO:0000256" key="2">
    <source>
        <dbReference type="ARBA" id="ARBA00022692"/>
    </source>
</evidence>
<dbReference type="RefSeq" id="WP_087191470.1">
    <property type="nucleotide sequence ID" value="NZ_CP168029.1"/>
</dbReference>
<reference evidence="8" key="1">
    <citation type="submission" date="2018-05" db="EMBL/GenBank/DDBJ databases">
        <title>Genome Sequencing of selected type strains of the family Eggerthellaceae.</title>
        <authorList>
            <person name="Danylec N."/>
            <person name="Stoll D.A."/>
            <person name="Doetsch A."/>
            <person name="Huch M."/>
        </authorList>
    </citation>
    <scope>NUCLEOTIDE SEQUENCE [LARGE SCALE GENOMIC DNA]</scope>
    <source>
        <strain evidence="8">DSM 27213</strain>
    </source>
</reference>
<name>A0A1Y4FW36_9ACTN</name>
<dbReference type="InterPro" id="IPR003339">
    <property type="entry name" value="ABC/ECF_trnsptr_transmembrane"/>
</dbReference>
<dbReference type="Proteomes" id="UP000285258">
    <property type="component" value="Unassembled WGS sequence"/>
</dbReference>
<proteinExistence type="predicted"/>
<evidence type="ECO:0000256" key="5">
    <source>
        <dbReference type="SAM" id="Phobius"/>
    </source>
</evidence>
<accession>A0A1Y4FW36</accession>
<dbReference type="Proteomes" id="UP000468327">
    <property type="component" value="Unassembled WGS sequence"/>
</dbReference>
<evidence type="ECO:0008006" key="10">
    <source>
        <dbReference type="Google" id="ProtNLM"/>
    </source>
</evidence>
<keyword evidence="4 5" id="KW-0472">Membrane</keyword>
<feature type="transmembrane region" description="Helical" evidence="5">
    <location>
        <begin position="96"/>
        <end position="119"/>
    </location>
</feature>
<comment type="caution">
    <text evidence="6">The sequence shown here is derived from an EMBL/GenBank/DDBJ whole genome shotgun (WGS) entry which is preliminary data.</text>
</comment>
<evidence type="ECO:0000313" key="9">
    <source>
        <dbReference type="Proteomes" id="UP000468327"/>
    </source>
</evidence>
<keyword evidence="2 5" id="KW-0812">Transmembrane</keyword>
<dbReference type="EMBL" id="QIBW01000007">
    <property type="protein sequence ID" value="ROT90016.1"/>
    <property type="molecule type" value="Genomic_DNA"/>
</dbReference>
<evidence type="ECO:0000256" key="1">
    <source>
        <dbReference type="ARBA" id="ARBA00004141"/>
    </source>
</evidence>
<feature type="transmembrane region" description="Helical" evidence="5">
    <location>
        <begin position="64"/>
        <end position="84"/>
    </location>
</feature>
<keyword evidence="9" id="KW-1185">Reference proteome</keyword>
<comment type="subcellular location">
    <subcellularLocation>
        <location evidence="1">Membrane</location>
        <topology evidence="1">Multi-pass membrane protein</topology>
    </subcellularLocation>
</comment>
<organism evidence="6 9">
    <name type="scientific">Gordonibacter urolithinfaciens</name>
    <dbReference type="NCBI Taxonomy" id="1335613"/>
    <lineage>
        <taxon>Bacteria</taxon>
        <taxon>Bacillati</taxon>
        <taxon>Actinomycetota</taxon>
        <taxon>Coriobacteriia</taxon>
        <taxon>Eggerthellales</taxon>
        <taxon>Eggerthellaceae</taxon>
        <taxon>Gordonibacter</taxon>
    </lineage>
</organism>
<dbReference type="GO" id="GO:0005886">
    <property type="term" value="C:plasma membrane"/>
    <property type="evidence" value="ECO:0007669"/>
    <property type="project" value="UniProtKB-ARBA"/>
</dbReference>
<sequence length="293" mass="31811">MLGSGGAKPTAFDRYHPAVAFGYFACVLAFGMAAMQPVYLALSLAAALSYSIVLRGVRATLRTALWQMPLILVMAVANPLFSAMGSTELFRIGLRAFYLESLVFGACMGAMLVCVLLWFSNASRVLSSDKVMALFGNAAPTIGLMLSMAMRLVPQFMRRGATVGDVQRACTSARATGLREGARSQLRLTSVLMGWGMEDSLETADAMRARGWGARARRTTYRRCRFRARDGAALGVLAALAALNAALAYAACTQFHFYPTLSALTVWWGYVPFAVLAFAPLALEARERARWTR</sequence>
<protein>
    <recommendedName>
        <fullName evidence="10">Energy-coupling factor transporter transmembrane protein EcfT</fullName>
    </recommendedName>
</protein>
<evidence type="ECO:0000313" key="7">
    <source>
        <dbReference type="EMBL" id="ROT90016.1"/>
    </source>
</evidence>
<dbReference type="EMBL" id="WPOC01000020">
    <property type="protein sequence ID" value="MVN15911.1"/>
    <property type="molecule type" value="Genomic_DNA"/>
</dbReference>
<keyword evidence="3 5" id="KW-1133">Transmembrane helix</keyword>
<feature type="transmembrane region" description="Helical" evidence="5">
    <location>
        <begin position="131"/>
        <end position="149"/>
    </location>
</feature>
<evidence type="ECO:0000313" key="8">
    <source>
        <dbReference type="Proteomes" id="UP000285258"/>
    </source>
</evidence>
<evidence type="ECO:0000313" key="6">
    <source>
        <dbReference type="EMBL" id="MVN15911.1"/>
    </source>
</evidence>